<evidence type="ECO:0000256" key="6">
    <source>
        <dbReference type="SAM" id="Phobius"/>
    </source>
</evidence>
<dbReference type="Proteomes" id="UP000249464">
    <property type="component" value="Unassembled WGS sequence"/>
</dbReference>
<accession>A0A2X0NCI9</accession>
<keyword evidence="2 6" id="KW-0812">Transmembrane</keyword>
<dbReference type="Pfam" id="PF02656">
    <property type="entry name" value="DUF202"/>
    <property type="match status" value="1"/>
</dbReference>
<evidence type="ECO:0000256" key="5">
    <source>
        <dbReference type="SAM" id="MobiDB-lite"/>
    </source>
</evidence>
<feature type="domain" description="DUF202" evidence="7">
    <location>
        <begin position="107"/>
        <end position="176"/>
    </location>
</feature>
<feature type="compositionally biased region" description="Polar residues" evidence="5">
    <location>
        <begin position="14"/>
        <end position="23"/>
    </location>
</feature>
<evidence type="ECO:0000256" key="2">
    <source>
        <dbReference type="ARBA" id="ARBA00022692"/>
    </source>
</evidence>
<dbReference type="InterPro" id="IPR003807">
    <property type="entry name" value="DUF202"/>
</dbReference>
<dbReference type="GO" id="GO:0012505">
    <property type="term" value="C:endomembrane system"/>
    <property type="evidence" value="ECO:0007669"/>
    <property type="project" value="UniProtKB-SubCell"/>
</dbReference>
<protein>
    <submittedName>
        <fullName evidence="8">BQ5605_C020g09163 protein</fullName>
    </submittedName>
</protein>
<evidence type="ECO:0000259" key="7">
    <source>
        <dbReference type="Pfam" id="PF02656"/>
    </source>
</evidence>
<feature type="transmembrane region" description="Helical" evidence="6">
    <location>
        <begin position="116"/>
        <end position="137"/>
    </location>
</feature>
<keyword evidence="9" id="KW-1185">Reference proteome</keyword>
<evidence type="ECO:0000313" key="9">
    <source>
        <dbReference type="Proteomes" id="UP000249464"/>
    </source>
</evidence>
<evidence type="ECO:0000313" key="8">
    <source>
        <dbReference type="EMBL" id="SGZ18095.1"/>
    </source>
</evidence>
<evidence type="ECO:0000256" key="1">
    <source>
        <dbReference type="ARBA" id="ARBA00004127"/>
    </source>
</evidence>
<comment type="subcellular location">
    <subcellularLocation>
        <location evidence="1">Endomembrane system</location>
        <topology evidence="1">Multi-pass membrane protein</topology>
    </subcellularLocation>
</comment>
<keyword evidence="4 6" id="KW-0472">Membrane</keyword>
<evidence type="ECO:0000256" key="3">
    <source>
        <dbReference type="ARBA" id="ARBA00022989"/>
    </source>
</evidence>
<reference evidence="8 9" key="1">
    <citation type="submission" date="2016-11" db="EMBL/GenBank/DDBJ databases">
        <authorList>
            <person name="Jaros S."/>
            <person name="Januszkiewicz K."/>
            <person name="Wedrychowicz H."/>
        </authorList>
    </citation>
    <scope>NUCLEOTIDE SEQUENCE [LARGE SCALE GENOMIC DNA]</scope>
</reference>
<feature type="region of interest" description="Disordered" evidence="5">
    <location>
        <begin position="1"/>
        <end position="81"/>
    </location>
</feature>
<sequence length="221" mass="23809">MSLSDPIDAHVHSVPNTTSSNHGNGPILAHTWLAAPSASTSGGSRDRTEEAIASDEDDNDDARPERPRLGQAQDEEEDEDHRARYLCGVDAYYGGTRLIPNEGSTARDYLARERNFLSWIKLSSILSIISAAILLHLSLGGVKEVPQFALNAAVPLSILFFIAAFSSLFVGIHDTLSVDDKYRRQTGFVYAGRASTLTTWAICGLALASCIILVISGFGDS</sequence>
<dbReference type="PANTHER" id="PTHR34187">
    <property type="entry name" value="FGR18P"/>
    <property type="match status" value="1"/>
</dbReference>
<name>A0A2X0NCI9_9BASI</name>
<dbReference type="AlphaFoldDB" id="A0A2X0NCI9"/>
<dbReference type="EMBL" id="FQNC01000082">
    <property type="protein sequence ID" value="SGZ18095.1"/>
    <property type="molecule type" value="Genomic_DNA"/>
</dbReference>
<proteinExistence type="predicted"/>
<organism evidence="8 9">
    <name type="scientific">Microbotryum silenes-dioicae</name>
    <dbReference type="NCBI Taxonomy" id="796604"/>
    <lineage>
        <taxon>Eukaryota</taxon>
        <taxon>Fungi</taxon>
        <taxon>Dikarya</taxon>
        <taxon>Basidiomycota</taxon>
        <taxon>Pucciniomycotina</taxon>
        <taxon>Microbotryomycetes</taxon>
        <taxon>Microbotryales</taxon>
        <taxon>Microbotryaceae</taxon>
        <taxon>Microbotryum</taxon>
    </lineage>
</organism>
<keyword evidence="3 6" id="KW-1133">Transmembrane helix</keyword>
<feature type="transmembrane region" description="Helical" evidence="6">
    <location>
        <begin position="197"/>
        <end position="218"/>
    </location>
</feature>
<evidence type="ECO:0000256" key="4">
    <source>
        <dbReference type="ARBA" id="ARBA00023136"/>
    </source>
</evidence>
<dbReference type="InterPro" id="IPR052053">
    <property type="entry name" value="IM_YidH-like"/>
</dbReference>
<dbReference type="PANTHER" id="PTHR34187:SF3">
    <property type="entry name" value="DUF DOMAIN PROTEIN (AFU_ORTHOLOGUE AFUA_6G11150)"/>
    <property type="match status" value="1"/>
</dbReference>
<gene>
    <name evidence="8" type="primary">BQ5605_C020g09163</name>
    <name evidence="8" type="ORF">BQ5605_C020G09163</name>
</gene>
<feature type="transmembrane region" description="Helical" evidence="6">
    <location>
        <begin position="157"/>
        <end position="176"/>
    </location>
</feature>